<evidence type="ECO:0000259" key="2">
    <source>
        <dbReference type="PROSITE" id="PS50181"/>
    </source>
</evidence>
<feature type="region of interest" description="Disordered" evidence="1">
    <location>
        <begin position="45"/>
        <end position="103"/>
    </location>
</feature>
<organism evidence="3 4">
    <name type="scientific">Pseudomicrostroma glucosiphilum</name>
    <dbReference type="NCBI Taxonomy" id="1684307"/>
    <lineage>
        <taxon>Eukaryota</taxon>
        <taxon>Fungi</taxon>
        <taxon>Dikarya</taxon>
        <taxon>Basidiomycota</taxon>
        <taxon>Ustilaginomycotina</taxon>
        <taxon>Exobasidiomycetes</taxon>
        <taxon>Microstromatales</taxon>
        <taxon>Microstromatales incertae sedis</taxon>
        <taxon>Pseudomicrostroma</taxon>
    </lineage>
</organism>
<dbReference type="Proteomes" id="UP000245942">
    <property type="component" value="Unassembled WGS sequence"/>
</dbReference>
<name>A0A316UBK0_9BASI</name>
<feature type="region of interest" description="Disordered" evidence="1">
    <location>
        <begin position="154"/>
        <end position="288"/>
    </location>
</feature>
<evidence type="ECO:0000256" key="1">
    <source>
        <dbReference type="SAM" id="MobiDB-lite"/>
    </source>
</evidence>
<dbReference type="EMBL" id="KZ819323">
    <property type="protein sequence ID" value="PWN22238.1"/>
    <property type="molecule type" value="Genomic_DNA"/>
</dbReference>
<feature type="domain" description="F-box" evidence="2">
    <location>
        <begin position="99"/>
        <end position="145"/>
    </location>
</feature>
<feature type="compositionally biased region" description="Low complexity" evidence="1">
    <location>
        <begin position="61"/>
        <end position="78"/>
    </location>
</feature>
<dbReference type="OrthoDB" id="6419443at2759"/>
<dbReference type="RefSeq" id="XP_025349398.1">
    <property type="nucleotide sequence ID" value="XM_025494123.1"/>
</dbReference>
<accession>A0A316UBK0</accession>
<dbReference type="InterPro" id="IPR036047">
    <property type="entry name" value="F-box-like_dom_sf"/>
</dbReference>
<sequence length="288" mass="31531">MSQLLQTILSAKLASASIDDNREAHNDDWEEIHTSDEELVGIATAPGTLPGTPAELSRPTSPSMAGSSGLASSSFSAPKMKSNLSTERPVKIKAPKSKTDPLRSLPKELSQRIFLSLRVRELAVLSVVCKRYRRSATLNYCWYRQCLAQFDSQDATANSGPSLGSSGSGGHHWTRRESRTDWKGEYIKKRRGEAKDREREERGGGSLSSGYSTPSRSQRLADSGLKTAKDVKEEQWAEAAEQEQAGYSKNELRQYYKEQGGSKGGKAKGVKAKSGKGSNRAGDDDLWE</sequence>
<feature type="compositionally biased region" description="Basic residues" evidence="1">
    <location>
        <begin position="265"/>
        <end position="274"/>
    </location>
</feature>
<feature type="compositionally biased region" description="Low complexity" evidence="1">
    <location>
        <begin position="208"/>
        <end position="217"/>
    </location>
</feature>
<dbReference type="Gene3D" id="1.20.1280.50">
    <property type="match status" value="1"/>
</dbReference>
<gene>
    <name evidence="3" type="ORF">BCV69DRAFT_297538</name>
</gene>
<dbReference type="SUPFAM" id="SSF81383">
    <property type="entry name" value="F-box domain"/>
    <property type="match status" value="1"/>
</dbReference>
<proteinExistence type="predicted"/>
<keyword evidence="4" id="KW-1185">Reference proteome</keyword>
<dbReference type="GeneID" id="37015857"/>
<evidence type="ECO:0000313" key="4">
    <source>
        <dbReference type="Proteomes" id="UP000245942"/>
    </source>
</evidence>
<dbReference type="PROSITE" id="PS50181">
    <property type="entry name" value="FBOX"/>
    <property type="match status" value="1"/>
</dbReference>
<evidence type="ECO:0000313" key="3">
    <source>
        <dbReference type="EMBL" id="PWN22238.1"/>
    </source>
</evidence>
<dbReference type="AlphaFoldDB" id="A0A316UBK0"/>
<reference evidence="3 4" key="1">
    <citation type="journal article" date="2018" name="Mol. Biol. Evol.">
        <title>Broad Genomic Sampling Reveals a Smut Pathogenic Ancestry of the Fungal Clade Ustilaginomycotina.</title>
        <authorList>
            <person name="Kijpornyongpan T."/>
            <person name="Mondo S.J."/>
            <person name="Barry K."/>
            <person name="Sandor L."/>
            <person name="Lee J."/>
            <person name="Lipzen A."/>
            <person name="Pangilinan J."/>
            <person name="LaButti K."/>
            <person name="Hainaut M."/>
            <person name="Henrissat B."/>
            <person name="Grigoriev I.V."/>
            <person name="Spatafora J.W."/>
            <person name="Aime M.C."/>
        </authorList>
    </citation>
    <scope>NUCLEOTIDE SEQUENCE [LARGE SCALE GENOMIC DNA]</scope>
    <source>
        <strain evidence="3 4">MCA 4718</strain>
    </source>
</reference>
<dbReference type="Pfam" id="PF12937">
    <property type="entry name" value="F-box-like"/>
    <property type="match status" value="1"/>
</dbReference>
<dbReference type="InterPro" id="IPR001810">
    <property type="entry name" value="F-box_dom"/>
</dbReference>
<dbReference type="STRING" id="1684307.A0A316UBK0"/>
<feature type="compositionally biased region" description="Basic and acidic residues" evidence="1">
    <location>
        <begin position="175"/>
        <end position="203"/>
    </location>
</feature>
<protein>
    <recommendedName>
        <fullName evidence="2">F-box domain-containing protein</fullName>
    </recommendedName>
</protein>